<evidence type="ECO:0000313" key="3">
    <source>
        <dbReference type="Proteomes" id="UP000729402"/>
    </source>
</evidence>
<dbReference type="AlphaFoldDB" id="A0A8J5VT41"/>
<proteinExistence type="predicted"/>
<evidence type="ECO:0000313" key="2">
    <source>
        <dbReference type="EMBL" id="KAG8053509.1"/>
    </source>
</evidence>
<dbReference type="EMBL" id="JAAALK010000288">
    <property type="protein sequence ID" value="KAG8053509.1"/>
    <property type="molecule type" value="Genomic_DNA"/>
</dbReference>
<feature type="region of interest" description="Disordered" evidence="1">
    <location>
        <begin position="34"/>
        <end position="57"/>
    </location>
</feature>
<protein>
    <submittedName>
        <fullName evidence="2">Uncharacterized protein</fullName>
    </submittedName>
</protein>
<accession>A0A8J5VT41</accession>
<keyword evidence="3" id="KW-1185">Reference proteome</keyword>
<dbReference type="Proteomes" id="UP000729402">
    <property type="component" value="Unassembled WGS sequence"/>
</dbReference>
<name>A0A8J5VT41_ZIZPA</name>
<reference evidence="2" key="2">
    <citation type="submission" date="2021-02" db="EMBL/GenBank/DDBJ databases">
        <authorList>
            <person name="Kimball J.A."/>
            <person name="Haas M.W."/>
            <person name="Macchietto M."/>
            <person name="Kono T."/>
            <person name="Duquette J."/>
            <person name="Shao M."/>
        </authorList>
    </citation>
    <scope>NUCLEOTIDE SEQUENCE</scope>
    <source>
        <tissue evidence="2">Fresh leaf tissue</tissue>
    </source>
</reference>
<sequence>MHARTLAHVSVHLKLEEIERIIRPVTQLAHLKATPSSLPSLQQQQQQQQQTPRATLQPQLQLQAGEPPPAGQLGLRTIPGLKLYASHVATVCDVTPLFLPARAESDMHGEETLHLHFRVTLFRFERNWSKGKHTRNWSDPIAGKFKSMY</sequence>
<gene>
    <name evidence="2" type="ORF">GUJ93_ZPchr0001g29367</name>
</gene>
<evidence type="ECO:0000256" key="1">
    <source>
        <dbReference type="SAM" id="MobiDB-lite"/>
    </source>
</evidence>
<comment type="caution">
    <text evidence="2">The sequence shown here is derived from an EMBL/GenBank/DDBJ whole genome shotgun (WGS) entry which is preliminary data.</text>
</comment>
<reference evidence="2" key="1">
    <citation type="journal article" date="2021" name="bioRxiv">
        <title>Whole Genome Assembly and Annotation of Northern Wild Rice, Zizania palustris L., Supports a Whole Genome Duplication in the Zizania Genus.</title>
        <authorList>
            <person name="Haas M."/>
            <person name="Kono T."/>
            <person name="Macchietto M."/>
            <person name="Millas R."/>
            <person name="McGilp L."/>
            <person name="Shao M."/>
            <person name="Duquette J."/>
            <person name="Hirsch C.N."/>
            <person name="Kimball J."/>
        </authorList>
    </citation>
    <scope>NUCLEOTIDE SEQUENCE</scope>
    <source>
        <tissue evidence="2">Fresh leaf tissue</tissue>
    </source>
</reference>
<organism evidence="2 3">
    <name type="scientific">Zizania palustris</name>
    <name type="common">Northern wild rice</name>
    <dbReference type="NCBI Taxonomy" id="103762"/>
    <lineage>
        <taxon>Eukaryota</taxon>
        <taxon>Viridiplantae</taxon>
        <taxon>Streptophyta</taxon>
        <taxon>Embryophyta</taxon>
        <taxon>Tracheophyta</taxon>
        <taxon>Spermatophyta</taxon>
        <taxon>Magnoliopsida</taxon>
        <taxon>Liliopsida</taxon>
        <taxon>Poales</taxon>
        <taxon>Poaceae</taxon>
        <taxon>BOP clade</taxon>
        <taxon>Oryzoideae</taxon>
        <taxon>Oryzeae</taxon>
        <taxon>Zizaniinae</taxon>
        <taxon>Zizania</taxon>
    </lineage>
</organism>